<evidence type="ECO:0000313" key="1">
    <source>
        <dbReference type="EMBL" id="ALN78569.1"/>
    </source>
</evidence>
<reference evidence="1 2" key="1">
    <citation type="journal article" date="2015" name="BMC Genomics">
        <title>Comparative genomics and metabolic profiling of the genus Lysobacter.</title>
        <authorList>
            <person name="de Bruijn I."/>
            <person name="Cheng X."/>
            <person name="de Jager V."/>
            <person name="Exposito R.G."/>
            <person name="Watrous J."/>
            <person name="Patel N."/>
            <person name="Postma J."/>
            <person name="Dorrestein P.C."/>
            <person name="Kobayashi D."/>
            <person name="Raaijmakers J.M."/>
        </authorList>
    </citation>
    <scope>NUCLEOTIDE SEQUENCE [LARGE SCALE GENOMIC DNA]</scope>
    <source>
        <strain evidence="1 2">76</strain>
    </source>
</reference>
<dbReference type="STRING" id="84531.LA76x_0408"/>
<dbReference type="AlphaFoldDB" id="A0A0S2F4U6"/>
<dbReference type="EMBL" id="CP011129">
    <property type="protein sequence ID" value="ALN78569.1"/>
    <property type="molecule type" value="Genomic_DNA"/>
</dbReference>
<protein>
    <submittedName>
        <fullName evidence="1">Uncharacterized protein</fullName>
    </submittedName>
</protein>
<organism evidence="1 2">
    <name type="scientific">Lysobacter antibioticus</name>
    <dbReference type="NCBI Taxonomy" id="84531"/>
    <lineage>
        <taxon>Bacteria</taxon>
        <taxon>Pseudomonadati</taxon>
        <taxon>Pseudomonadota</taxon>
        <taxon>Gammaproteobacteria</taxon>
        <taxon>Lysobacterales</taxon>
        <taxon>Lysobacteraceae</taxon>
        <taxon>Lysobacter</taxon>
    </lineage>
</organism>
<dbReference type="Proteomes" id="UP000060787">
    <property type="component" value="Chromosome"/>
</dbReference>
<accession>A0A0S2F4U6</accession>
<evidence type="ECO:0000313" key="2">
    <source>
        <dbReference type="Proteomes" id="UP000060787"/>
    </source>
</evidence>
<sequence length="84" mass="9415">MKKHLVVVKRRQGQETSVGDLGELARCALERIPGVWNCKLLKGAPGEATLSFETEKPELPHWLDAKLADRGMALDYAELCDWHS</sequence>
<dbReference type="PATRIC" id="fig|84531.8.peg.420"/>
<dbReference type="RefSeq" id="WP_057916352.1">
    <property type="nucleotide sequence ID" value="NZ_CP011129.1"/>
</dbReference>
<dbReference type="KEGG" id="lab:LA76x_0408"/>
<gene>
    <name evidence="1" type="ORF">LA76x_0408</name>
</gene>
<proteinExistence type="predicted"/>
<keyword evidence="2" id="KW-1185">Reference proteome</keyword>
<name>A0A0S2F4U6_LYSAN</name>